<accession>A0ABQ5E6D6</accession>
<dbReference type="EMBL" id="BQNB010015981">
    <property type="protein sequence ID" value="GJT46388.1"/>
    <property type="molecule type" value="Genomic_DNA"/>
</dbReference>
<dbReference type="Proteomes" id="UP001151760">
    <property type="component" value="Unassembled WGS sequence"/>
</dbReference>
<evidence type="ECO:0000313" key="2">
    <source>
        <dbReference type="Proteomes" id="UP001151760"/>
    </source>
</evidence>
<name>A0ABQ5E6D6_9ASTR</name>
<evidence type="ECO:0000313" key="1">
    <source>
        <dbReference type="EMBL" id="GJT46388.1"/>
    </source>
</evidence>
<gene>
    <name evidence="1" type="ORF">Tco_0955103</name>
</gene>
<proteinExistence type="predicted"/>
<keyword evidence="2" id="KW-1185">Reference proteome</keyword>
<sequence>MCTYVKNMEGYKLKDLKLKEFDYIQEMFDRAFKRQKVEDDKEKAELKHLMKIIPDEEEVAIDAIPLAVKSPSIVGWKIYKEGRKSYYQIMRADGKSQMYMILSQMLKSFDSEDLYKLVKAKYESTRPMEDLDLLLWGDLKTMFEPHVEDKVRKNQQEYKVLN</sequence>
<protein>
    <submittedName>
        <fullName evidence="1">Uncharacterized protein</fullName>
    </submittedName>
</protein>
<organism evidence="1 2">
    <name type="scientific">Tanacetum coccineum</name>
    <dbReference type="NCBI Taxonomy" id="301880"/>
    <lineage>
        <taxon>Eukaryota</taxon>
        <taxon>Viridiplantae</taxon>
        <taxon>Streptophyta</taxon>
        <taxon>Embryophyta</taxon>
        <taxon>Tracheophyta</taxon>
        <taxon>Spermatophyta</taxon>
        <taxon>Magnoliopsida</taxon>
        <taxon>eudicotyledons</taxon>
        <taxon>Gunneridae</taxon>
        <taxon>Pentapetalae</taxon>
        <taxon>asterids</taxon>
        <taxon>campanulids</taxon>
        <taxon>Asterales</taxon>
        <taxon>Asteraceae</taxon>
        <taxon>Asteroideae</taxon>
        <taxon>Anthemideae</taxon>
        <taxon>Anthemidinae</taxon>
        <taxon>Tanacetum</taxon>
    </lineage>
</organism>
<reference evidence="1" key="1">
    <citation type="journal article" date="2022" name="Int. J. Mol. Sci.">
        <title>Draft Genome of Tanacetum Coccineum: Genomic Comparison of Closely Related Tanacetum-Family Plants.</title>
        <authorList>
            <person name="Yamashiro T."/>
            <person name="Shiraishi A."/>
            <person name="Nakayama K."/>
            <person name="Satake H."/>
        </authorList>
    </citation>
    <scope>NUCLEOTIDE SEQUENCE</scope>
</reference>
<comment type="caution">
    <text evidence="1">The sequence shown here is derived from an EMBL/GenBank/DDBJ whole genome shotgun (WGS) entry which is preliminary data.</text>
</comment>
<reference evidence="1" key="2">
    <citation type="submission" date="2022-01" db="EMBL/GenBank/DDBJ databases">
        <authorList>
            <person name="Yamashiro T."/>
            <person name="Shiraishi A."/>
            <person name="Satake H."/>
            <person name="Nakayama K."/>
        </authorList>
    </citation>
    <scope>NUCLEOTIDE SEQUENCE</scope>
</reference>